<protein>
    <submittedName>
        <fullName evidence="2">Uncharacterized protein</fullName>
    </submittedName>
</protein>
<reference evidence="2 3" key="1">
    <citation type="journal article" date="2024" name="G3 (Bethesda)">
        <title>Genome assembly of Hibiscus sabdariffa L. provides insights into metabolisms of medicinal natural products.</title>
        <authorList>
            <person name="Kim T."/>
        </authorList>
    </citation>
    <scope>NUCLEOTIDE SEQUENCE [LARGE SCALE GENOMIC DNA]</scope>
    <source>
        <strain evidence="2">TK-2024</strain>
        <tissue evidence="2">Old leaves</tissue>
    </source>
</reference>
<dbReference type="EMBL" id="JBBPBM010000041">
    <property type="protein sequence ID" value="KAK8524408.1"/>
    <property type="molecule type" value="Genomic_DNA"/>
</dbReference>
<keyword evidence="3" id="KW-1185">Reference proteome</keyword>
<proteinExistence type="predicted"/>
<accession>A0ABR2CVN7</accession>
<evidence type="ECO:0000313" key="2">
    <source>
        <dbReference type="EMBL" id="KAK8524408.1"/>
    </source>
</evidence>
<dbReference type="Proteomes" id="UP001472677">
    <property type="component" value="Unassembled WGS sequence"/>
</dbReference>
<feature type="compositionally biased region" description="Polar residues" evidence="1">
    <location>
        <begin position="66"/>
        <end position="79"/>
    </location>
</feature>
<evidence type="ECO:0000256" key="1">
    <source>
        <dbReference type="SAM" id="MobiDB-lite"/>
    </source>
</evidence>
<name>A0ABR2CVN7_9ROSI</name>
<feature type="region of interest" description="Disordered" evidence="1">
    <location>
        <begin position="66"/>
        <end position="129"/>
    </location>
</feature>
<comment type="caution">
    <text evidence="2">The sequence shown here is derived from an EMBL/GenBank/DDBJ whole genome shotgun (WGS) entry which is preliminary data.</text>
</comment>
<gene>
    <name evidence="2" type="ORF">V6N12_029274</name>
</gene>
<organism evidence="2 3">
    <name type="scientific">Hibiscus sabdariffa</name>
    <name type="common">roselle</name>
    <dbReference type="NCBI Taxonomy" id="183260"/>
    <lineage>
        <taxon>Eukaryota</taxon>
        <taxon>Viridiplantae</taxon>
        <taxon>Streptophyta</taxon>
        <taxon>Embryophyta</taxon>
        <taxon>Tracheophyta</taxon>
        <taxon>Spermatophyta</taxon>
        <taxon>Magnoliopsida</taxon>
        <taxon>eudicotyledons</taxon>
        <taxon>Gunneridae</taxon>
        <taxon>Pentapetalae</taxon>
        <taxon>rosids</taxon>
        <taxon>malvids</taxon>
        <taxon>Malvales</taxon>
        <taxon>Malvaceae</taxon>
        <taxon>Malvoideae</taxon>
        <taxon>Hibiscus</taxon>
    </lineage>
</organism>
<evidence type="ECO:0000313" key="3">
    <source>
        <dbReference type="Proteomes" id="UP001472677"/>
    </source>
</evidence>
<sequence>MPELTGGLVEEQTDLLTIDDEVTPDNSAGVQNSVSISVTASVATVKWFPDSGATYHVTNDQTHVSTGQQYTGQGKSCSGSGVEDVAGQLPQSAESENPVFEDGVDESSGPAVEGDGKVPDNPVVDDDESDTLEVDCAEPDNPVFEDGSSSSTSARIACLPVQSYPSVSQGMDAINIVDQLARSGVAERSGTVETSVPTEVPARNTHAMTTRSKAGVFKPKAYHLQLEEEVPGSVYEALQNPSWKAAVMKKEYEALIANDTWELVKLSTD</sequence>